<evidence type="ECO:0000313" key="10">
    <source>
        <dbReference type="Proteomes" id="UP000223606"/>
    </source>
</evidence>
<dbReference type="GO" id="GO:0046872">
    <property type="term" value="F:metal ion binding"/>
    <property type="evidence" value="ECO:0007669"/>
    <property type="project" value="UniProtKB-KW"/>
</dbReference>
<keyword evidence="2 7" id="KW-0808">Transferase</keyword>
<sequence>MAPRSASRATSIAGAPFLAEHGLQSLIEAVAIEGTKVRIVGGAVRNHLLGVPVSDIDLATDARPEVVTARSEAAGFKVHPTGIDHGTLTVVAKGRPFEITTLRSDISTDGRRATVAYSTDWIVDATRRDFTMNAIYADADGTLFDPVGGVEDAYHRRVRFIGSPADRIAEDYLRILRFFRFHAAYGEGAIDAEGLSASIRARHGFDVLSRERIGQEMHKLVVARRAAETLALMQLCGLLGPVIAGIGRPAVLGRLLEGLREAGQRPDPMLALGALAVFSETDADRVTDRLRLSRQECAFLAALPPLARSLGPRPMPHALRVAVYRHGNRLAEAALRLASAMEAVAVEADRLAIAATWAAPKFPLSGGDLLAAGCKPGPLLGKSLKSLEEKWISSDFRDVPPVEFLPFSEEVKARS</sequence>
<evidence type="ECO:0000256" key="4">
    <source>
        <dbReference type="ARBA" id="ARBA00022695"/>
    </source>
</evidence>
<keyword evidence="5" id="KW-0479">Metal-binding</keyword>
<dbReference type="EMBL" id="LT960614">
    <property type="protein sequence ID" value="SON56553.1"/>
    <property type="molecule type" value="Genomic_DNA"/>
</dbReference>
<evidence type="ECO:0000256" key="5">
    <source>
        <dbReference type="ARBA" id="ARBA00022723"/>
    </source>
</evidence>
<name>A0A2C9D8I7_9HYPH</name>
<protein>
    <submittedName>
        <fullName evidence="9">CCA-adding enzyme</fullName>
        <ecNumber evidence="9">2.7.7.72</ecNumber>
    </submittedName>
</protein>
<keyword evidence="3" id="KW-0819">tRNA processing</keyword>
<dbReference type="Gene3D" id="1.10.3090.10">
    <property type="entry name" value="cca-adding enzyme, domain 2"/>
    <property type="match status" value="1"/>
</dbReference>
<keyword evidence="10" id="KW-1185">Reference proteome</keyword>
<evidence type="ECO:0000256" key="3">
    <source>
        <dbReference type="ARBA" id="ARBA00022694"/>
    </source>
</evidence>
<dbReference type="GO" id="GO:0004810">
    <property type="term" value="F:CCA tRNA nucleotidyltransferase activity"/>
    <property type="evidence" value="ECO:0007669"/>
    <property type="project" value="UniProtKB-EC"/>
</dbReference>
<keyword evidence="7" id="KW-0694">RNA-binding</keyword>
<dbReference type="RefSeq" id="WP_099556919.1">
    <property type="nucleotide sequence ID" value="NZ_LT960614.1"/>
</dbReference>
<dbReference type="EC" id="2.7.7.72" evidence="9"/>
<dbReference type="Pfam" id="PF01743">
    <property type="entry name" value="PolyA_pol"/>
    <property type="match status" value="1"/>
</dbReference>
<dbReference type="InterPro" id="IPR043519">
    <property type="entry name" value="NT_sf"/>
</dbReference>
<evidence type="ECO:0000256" key="6">
    <source>
        <dbReference type="ARBA" id="ARBA00022842"/>
    </source>
</evidence>
<feature type="domain" description="Poly A polymerase head" evidence="8">
    <location>
        <begin position="38"/>
        <end position="159"/>
    </location>
</feature>
<keyword evidence="4 9" id="KW-0548">Nucleotidyltransferase</keyword>
<evidence type="ECO:0000256" key="1">
    <source>
        <dbReference type="ARBA" id="ARBA00001946"/>
    </source>
</evidence>
<comment type="similarity">
    <text evidence="7">Belongs to the tRNA nucleotidyltransferase/poly(A) polymerase family.</text>
</comment>
<comment type="cofactor">
    <cofactor evidence="1">
        <name>Mg(2+)</name>
        <dbReference type="ChEBI" id="CHEBI:18420"/>
    </cofactor>
</comment>
<dbReference type="CDD" id="cd05398">
    <property type="entry name" value="NT_ClassII-CCAase"/>
    <property type="match status" value="1"/>
</dbReference>
<keyword evidence="6" id="KW-0460">Magnesium</keyword>
<dbReference type="GO" id="GO:0000049">
    <property type="term" value="F:tRNA binding"/>
    <property type="evidence" value="ECO:0007669"/>
    <property type="project" value="TreeGrafter"/>
</dbReference>
<dbReference type="InterPro" id="IPR050264">
    <property type="entry name" value="Bact_CCA-adding_enz_type3_sf"/>
</dbReference>
<reference evidence="10" key="1">
    <citation type="submission" date="2017-09" db="EMBL/GenBank/DDBJ databases">
        <title>Genome sequence of Nannocystis excedens DSM 71.</title>
        <authorList>
            <person name="Blom J."/>
        </authorList>
    </citation>
    <scope>NUCLEOTIDE SEQUENCE [LARGE SCALE GENOMIC DNA]</scope>
    <source>
        <strain evidence="10">type strain: E19</strain>
    </source>
</reference>
<accession>A0A2C9D8I7</accession>
<dbReference type="OrthoDB" id="9805698at2"/>
<dbReference type="SUPFAM" id="SSF81301">
    <property type="entry name" value="Nucleotidyltransferase"/>
    <property type="match status" value="1"/>
</dbReference>
<gene>
    <name evidence="9" type="primary">cca</name>
    <name evidence="9" type="ORF">HDIA_3012</name>
</gene>
<evidence type="ECO:0000256" key="2">
    <source>
        <dbReference type="ARBA" id="ARBA00022679"/>
    </source>
</evidence>
<dbReference type="Gene3D" id="3.30.460.10">
    <property type="entry name" value="Beta Polymerase, domain 2"/>
    <property type="match status" value="1"/>
</dbReference>
<proteinExistence type="inferred from homology"/>
<evidence type="ECO:0000256" key="7">
    <source>
        <dbReference type="RuleBase" id="RU003953"/>
    </source>
</evidence>
<dbReference type="Proteomes" id="UP000223606">
    <property type="component" value="Chromosome 1"/>
</dbReference>
<dbReference type="PANTHER" id="PTHR46173:SF1">
    <property type="entry name" value="CCA TRNA NUCLEOTIDYLTRANSFERASE 1, MITOCHONDRIAL"/>
    <property type="match status" value="1"/>
</dbReference>
<dbReference type="PANTHER" id="PTHR46173">
    <property type="entry name" value="CCA TRNA NUCLEOTIDYLTRANSFERASE 1, MITOCHONDRIAL"/>
    <property type="match status" value="1"/>
</dbReference>
<evidence type="ECO:0000313" key="9">
    <source>
        <dbReference type="EMBL" id="SON56553.1"/>
    </source>
</evidence>
<dbReference type="KEGG" id="hdi:HDIA_3012"/>
<dbReference type="InterPro" id="IPR002646">
    <property type="entry name" value="PolA_pol_head_dom"/>
</dbReference>
<evidence type="ECO:0000259" key="8">
    <source>
        <dbReference type="Pfam" id="PF01743"/>
    </source>
</evidence>
<organism evidence="9 10">
    <name type="scientific">Hartmannibacter diazotrophicus</name>
    <dbReference type="NCBI Taxonomy" id="1482074"/>
    <lineage>
        <taxon>Bacteria</taxon>
        <taxon>Pseudomonadati</taxon>
        <taxon>Pseudomonadota</taxon>
        <taxon>Alphaproteobacteria</taxon>
        <taxon>Hyphomicrobiales</taxon>
        <taxon>Pleomorphomonadaceae</taxon>
        <taxon>Hartmannibacter</taxon>
    </lineage>
</organism>
<dbReference type="AlphaFoldDB" id="A0A2C9D8I7"/>
<dbReference type="GO" id="GO:0008033">
    <property type="term" value="P:tRNA processing"/>
    <property type="evidence" value="ECO:0007669"/>
    <property type="project" value="UniProtKB-KW"/>
</dbReference>
<dbReference type="SUPFAM" id="SSF81891">
    <property type="entry name" value="Poly A polymerase C-terminal region-like"/>
    <property type="match status" value="1"/>
</dbReference>